<sequence>MTRPYLVTEWRQRRRVKVNIWKNHAATTFIVVGGIEMGINSMLGVGFGWWWWRYIKKGDLVEIR</sequence>
<dbReference type="EMBL" id="KV878206">
    <property type="protein sequence ID" value="OJI81137.1"/>
    <property type="molecule type" value="Genomic_DNA"/>
</dbReference>
<accession>A0A1L9MVU2</accession>
<feature type="transmembrane region" description="Helical" evidence="1">
    <location>
        <begin position="21"/>
        <end position="52"/>
    </location>
</feature>
<gene>
    <name evidence="2" type="ORF">ASPTUDRAFT_46430</name>
</gene>
<keyword evidence="3" id="KW-1185">Reference proteome</keyword>
<evidence type="ECO:0000313" key="2">
    <source>
        <dbReference type="EMBL" id="OJI81137.1"/>
    </source>
</evidence>
<reference evidence="3" key="1">
    <citation type="journal article" date="2017" name="Genome Biol.">
        <title>Comparative genomics reveals high biological diversity and specific adaptations in the industrially and medically important fungal genus Aspergillus.</title>
        <authorList>
            <person name="de Vries R.P."/>
            <person name="Riley R."/>
            <person name="Wiebenga A."/>
            <person name="Aguilar-Osorio G."/>
            <person name="Amillis S."/>
            <person name="Uchima C.A."/>
            <person name="Anderluh G."/>
            <person name="Asadollahi M."/>
            <person name="Askin M."/>
            <person name="Barry K."/>
            <person name="Battaglia E."/>
            <person name="Bayram O."/>
            <person name="Benocci T."/>
            <person name="Braus-Stromeyer S.A."/>
            <person name="Caldana C."/>
            <person name="Canovas D."/>
            <person name="Cerqueira G.C."/>
            <person name="Chen F."/>
            <person name="Chen W."/>
            <person name="Choi C."/>
            <person name="Clum A."/>
            <person name="Dos Santos R.A."/>
            <person name="Damasio A.R."/>
            <person name="Diallinas G."/>
            <person name="Emri T."/>
            <person name="Fekete E."/>
            <person name="Flipphi M."/>
            <person name="Freyberg S."/>
            <person name="Gallo A."/>
            <person name="Gournas C."/>
            <person name="Habgood R."/>
            <person name="Hainaut M."/>
            <person name="Harispe M.L."/>
            <person name="Henrissat B."/>
            <person name="Hilden K.S."/>
            <person name="Hope R."/>
            <person name="Hossain A."/>
            <person name="Karabika E."/>
            <person name="Karaffa L."/>
            <person name="Karanyi Z."/>
            <person name="Krasevec N."/>
            <person name="Kuo A."/>
            <person name="Kusch H."/>
            <person name="LaButti K."/>
            <person name="Lagendijk E.L."/>
            <person name="Lapidus A."/>
            <person name="Levasseur A."/>
            <person name="Lindquist E."/>
            <person name="Lipzen A."/>
            <person name="Logrieco A.F."/>
            <person name="MacCabe A."/>
            <person name="Maekelae M.R."/>
            <person name="Malavazi I."/>
            <person name="Melin P."/>
            <person name="Meyer V."/>
            <person name="Mielnichuk N."/>
            <person name="Miskei M."/>
            <person name="Molnar A.P."/>
            <person name="Mule G."/>
            <person name="Ngan C.Y."/>
            <person name="Orejas M."/>
            <person name="Orosz E."/>
            <person name="Ouedraogo J.P."/>
            <person name="Overkamp K.M."/>
            <person name="Park H.-S."/>
            <person name="Perrone G."/>
            <person name="Piumi F."/>
            <person name="Punt P.J."/>
            <person name="Ram A.F."/>
            <person name="Ramon A."/>
            <person name="Rauscher S."/>
            <person name="Record E."/>
            <person name="Riano-Pachon D.M."/>
            <person name="Robert V."/>
            <person name="Roehrig J."/>
            <person name="Ruller R."/>
            <person name="Salamov A."/>
            <person name="Salih N.S."/>
            <person name="Samson R.A."/>
            <person name="Sandor E."/>
            <person name="Sanguinetti M."/>
            <person name="Schuetze T."/>
            <person name="Sepcic K."/>
            <person name="Shelest E."/>
            <person name="Sherlock G."/>
            <person name="Sophianopoulou V."/>
            <person name="Squina F.M."/>
            <person name="Sun H."/>
            <person name="Susca A."/>
            <person name="Todd R.B."/>
            <person name="Tsang A."/>
            <person name="Unkles S.E."/>
            <person name="van de Wiele N."/>
            <person name="van Rossen-Uffink D."/>
            <person name="Oliveira J.V."/>
            <person name="Vesth T.C."/>
            <person name="Visser J."/>
            <person name="Yu J.-H."/>
            <person name="Zhou M."/>
            <person name="Andersen M.R."/>
            <person name="Archer D.B."/>
            <person name="Baker S.E."/>
            <person name="Benoit I."/>
            <person name="Brakhage A.A."/>
            <person name="Braus G.H."/>
            <person name="Fischer R."/>
            <person name="Frisvad J.C."/>
            <person name="Goldman G.H."/>
            <person name="Houbraken J."/>
            <person name="Oakley B."/>
            <person name="Pocsi I."/>
            <person name="Scazzocchio C."/>
            <person name="Seiboth B."/>
            <person name="vanKuyk P.A."/>
            <person name="Wortman J."/>
            <person name="Dyer P.S."/>
            <person name="Grigoriev I.V."/>
        </authorList>
    </citation>
    <scope>NUCLEOTIDE SEQUENCE [LARGE SCALE GENOMIC DNA]</scope>
    <source>
        <strain evidence="3">CBS 134.48</strain>
    </source>
</reference>
<dbReference type="Proteomes" id="UP000184304">
    <property type="component" value="Unassembled WGS sequence"/>
</dbReference>
<organism evidence="2 3">
    <name type="scientific">Aspergillus tubingensis (strain CBS 134.48)</name>
    <dbReference type="NCBI Taxonomy" id="767770"/>
    <lineage>
        <taxon>Eukaryota</taxon>
        <taxon>Fungi</taxon>
        <taxon>Dikarya</taxon>
        <taxon>Ascomycota</taxon>
        <taxon>Pezizomycotina</taxon>
        <taxon>Eurotiomycetes</taxon>
        <taxon>Eurotiomycetidae</taxon>
        <taxon>Eurotiales</taxon>
        <taxon>Aspergillaceae</taxon>
        <taxon>Aspergillus</taxon>
        <taxon>Aspergillus subgen. Circumdati</taxon>
    </lineage>
</organism>
<proteinExistence type="predicted"/>
<evidence type="ECO:0000256" key="1">
    <source>
        <dbReference type="SAM" id="Phobius"/>
    </source>
</evidence>
<evidence type="ECO:0000313" key="3">
    <source>
        <dbReference type="Proteomes" id="UP000184304"/>
    </source>
</evidence>
<dbReference type="VEuPathDB" id="FungiDB:ASPTUDRAFT_46430"/>
<keyword evidence="1" id="KW-0472">Membrane</keyword>
<keyword evidence="1" id="KW-1133">Transmembrane helix</keyword>
<protein>
    <submittedName>
        <fullName evidence="2">Uncharacterized protein</fullName>
    </submittedName>
</protein>
<keyword evidence="1" id="KW-0812">Transmembrane</keyword>
<name>A0A1L9MVU2_ASPTC</name>
<dbReference type="AlphaFoldDB" id="A0A1L9MVU2"/>